<evidence type="ECO:0000313" key="1">
    <source>
        <dbReference type="EMBL" id="RDH85951.1"/>
    </source>
</evidence>
<keyword evidence="2" id="KW-1185">Reference proteome</keyword>
<comment type="caution">
    <text evidence="1">The sequence shown here is derived from an EMBL/GenBank/DDBJ whole genome shotgun (WGS) entry which is preliminary data.</text>
</comment>
<dbReference type="AlphaFoldDB" id="A0A370DM18"/>
<sequence length="97" mass="11334">MNAVLTTSEQQNWLAHSKNELLPKYKASKKSEKCMRFVIEFADPDQIETLCKRFNLTIVAMKRIRIGRVSMKKSPRVSGAIYPERLCFENIRLLFIN</sequence>
<reference evidence="1 2" key="1">
    <citation type="journal article" date="2018" name="ISME J.">
        <title>Endosymbiont genomes yield clues of tubeworm success.</title>
        <authorList>
            <person name="Li Y."/>
            <person name="Liles M.R."/>
            <person name="Halanych K.M."/>
        </authorList>
    </citation>
    <scope>NUCLEOTIDE SEQUENCE [LARGE SCALE GENOMIC DNA]</scope>
    <source>
        <strain evidence="1">A1464</strain>
    </source>
</reference>
<organism evidence="1 2">
    <name type="scientific">endosymbiont of Galathealinum brachiosum</name>
    <dbReference type="NCBI Taxonomy" id="2200906"/>
    <lineage>
        <taxon>Bacteria</taxon>
        <taxon>Pseudomonadati</taxon>
        <taxon>Pseudomonadota</taxon>
        <taxon>Gammaproteobacteria</taxon>
        <taxon>sulfur-oxidizing symbionts</taxon>
    </lineage>
</organism>
<accession>A0A370DM18</accession>
<gene>
    <name evidence="1" type="ORF">DIZ80_00295</name>
</gene>
<protein>
    <submittedName>
        <fullName evidence="1">Uncharacterized protein</fullName>
    </submittedName>
</protein>
<evidence type="ECO:0000313" key="2">
    <source>
        <dbReference type="Proteomes" id="UP000254266"/>
    </source>
</evidence>
<dbReference type="Proteomes" id="UP000254266">
    <property type="component" value="Unassembled WGS sequence"/>
</dbReference>
<name>A0A370DM18_9GAMM</name>
<dbReference type="EMBL" id="QFXC01000002">
    <property type="protein sequence ID" value="RDH85951.1"/>
    <property type="molecule type" value="Genomic_DNA"/>
</dbReference>
<proteinExistence type="predicted"/>